<dbReference type="Pfam" id="PF01885">
    <property type="entry name" value="PTS_2-RNA"/>
    <property type="match status" value="1"/>
</dbReference>
<dbReference type="Proteomes" id="UP000180166">
    <property type="component" value="Chromosome"/>
</dbReference>
<name>A0ABC8AM39_9NOCA</name>
<dbReference type="InterPro" id="IPR042080">
    <property type="entry name" value="RNA_2'-PTrans_N"/>
</dbReference>
<dbReference type="GO" id="GO:0006388">
    <property type="term" value="P:tRNA splicing, via endonucleolytic cleavage and ligation"/>
    <property type="evidence" value="ECO:0007669"/>
    <property type="project" value="UniProtKB-UniRule"/>
</dbReference>
<dbReference type="SUPFAM" id="SSF56399">
    <property type="entry name" value="ADP-ribosylation"/>
    <property type="match status" value="1"/>
</dbReference>
<evidence type="ECO:0000256" key="3">
    <source>
        <dbReference type="ARBA" id="ARBA00023027"/>
    </source>
</evidence>
<organism evidence="6 7">
    <name type="scientific">Nocardia seriolae</name>
    <dbReference type="NCBI Taxonomy" id="37332"/>
    <lineage>
        <taxon>Bacteria</taxon>
        <taxon>Bacillati</taxon>
        <taxon>Actinomycetota</taxon>
        <taxon>Actinomycetes</taxon>
        <taxon>Mycobacteriales</taxon>
        <taxon>Nocardiaceae</taxon>
        <taxon>Nocardia</taxon>
    </lineage>
</organism>
<dbReference type="InterPro" id="IPR002745">
    <property type="entry name" value="Ptrans_KptA/Tpt1"/>
</dbReference>
<reference evidence="6 7" key="1">
    <citation type="submission" date="2016-10" db="EMBL/GenBank/DDBJ databases">
        <title>Genome sequence of Nocardia seriolae strain EM150506, isolated from Anguila japonica.</title>
        <authorList>
            <person name="Han H.-J."/>
        </authorList>
    </citation>
    <scope>NUCLEOTIDE SEQUENCE [LARGE SCALE GENOMIC DNA]</scope>
    <source>
        <strain evidence="6 7">EM150506</strain>
    </source>
</reference>
<evidence type="ECO:0000256" key="4">
    <source>
        <dbReference type="ARBA" id="ARBA00025212"/>
    </source>
</evidence>
<dbReference type="NCBIfam" id="NF002014">
    <property type="entry name" value="PRK00819.1-4"/>
    <property type="match status" value="1"/>
</dbReference>
<evidence type="ECO:0000256" key="5">
    <source>
        <dbReference type="HAMAP-Rule" id="MF_00299"/>
    </source>
</evidence>
<dbReference type="Gene3D" id="3.20.170.30">
    <property type="match status" value="1"/>
</dbReference>
<dbReference type="HAMAP" id="MF_00299">
    <property type="entry name" value="KptA"/>
    <property type="match status" value="1"/>
</dbReference>
<accession>A0ABC8AM39</accession>
<dbReference type="EC" id="2.7.1.-" evidence="5"/>
<evidence type="ECO:0000256" key="1">
    <source>
        <dbReference type="ARBA" id="ARBA00009836"/>
    </source>
</evidence>
<dbReference type="KEGG" id="nsr:NS506_01246"/>
<dbReference type="GO" id="GO:0016772">
    <property type="term" value="F:transferase activity, transferring phosphorus-containing groups"/>
    <property type="evidence" value="ECO:0007669"/>
    <property type="project" value="UniProtKB-UniRule"/>
</dbReference>
<keyword evidence="2 5" id="KW-0808">Transferase</keyword>
<comment type="function">
    <text evidence="4 5">Removes the 2'-phosphate from RNA via an intermediate in which the phosphate is ADP-ribosylated by NAD followed by a presumed transesterification to release the RNA and generate ADP-ribose 1''-2''-cyclic phosphate (APPR&gt;P). May function as an ADP-ribosylase.</text>
</comment>
<dbReference type="PANTHER" id="PTHR12684:SF2">
    <property type="entry name" value="TRNA 2'-PHOSPHOTRANSFERASE 1"/>
    <property type="match status" value="1"/>
</dbReference>
<evidence type="ECO:0000313" key="6">
    <source>
        <dbReference type="EMBL" id="APA95319.1"/>
    </source>
</evidence>
<dbReference type="InterPro" id="IPR042081">
    <property type="entry name" value="RNA_2'-PTrans_C"/>
</dbReference>
<protein>
    <recommendedName>
        <fullName evidence="5">Probable RNA 2'-phosphotransferase</fullName>
        <ecNumber evidence="5">2.7.1.-</ecNumber>
    </recommendedName>
</protein>
<gene>
    <name evidence="5 6" type="primary">kptA</name>
    <name evidence="6" type="ORF">NS506_01246</name>
</gene>
<evidence type="ECO:0000256" key="2">
    <source>
        <dbReference type="ARBA" id="ARBA00022679"/>
    </source>
</evidence>
<dbReference type="AlphaFoldDB" id="A0ABC8AM39"/>
<dbReference type="InterPro" id="IPR022928">
    <property type="entry name" value="RNA_2'-PTrans_KptA"/>
</dbReference>
<evidence type="ECO:0000313" key="7">
    <source>
        <dbReference type="Proteomes" id="UP000180166"/>
    </source>
</evidence>
<dbReference type="PANTHER" id="PTHR12684">
    <property type="entry name" value="PUTATIVE PHOSPHOTRANSFERASE"/>
    <property type="match status" value="1"/>
</dbReference>
<sequence length="184" mass="19968">MQRMDEKNMVKTSKRLSRHLRHAPGEIGLTLDSAGWVEVSGLLAALGSHGRTLTRSELDEVVARNNKRRFEFDATGTRIRASQGHSVDVDLEYRASTPPDLLYHGTVAAALAGIWSEGLKPMRRHDVHLSADLDTALKVGARRGKPVVLTVDAAAMNRDGHVFRVSANGVWLAAAVPPGYLSGL</sequence>
<comment type="similarity">
    <text evidence="1 5">Belongs to the KptA/TPT1 family.</text>
</comment>
<dbReference type="EMBL" id="CP017839">
    <property type="protein sequence ID" value="APA95319.1"/>
    <property type="molecule type" value="Genomic_DNA"/>
</dbReference>
<keyword evidence="3 5" id="KW-0520">NAD</keyword>
<proteinExistence type="inferred from homology"/>
<dbReference type="Gene3D" id="1.10.10.970">
    <property type="entry name" value="RNA 2'-phosphotransferase, Tpt1/KptA family, N-terminal domain"/>
    <property type="match status" value="1"/>
</dbReference>